<dbReference type="SUPFAM" id="SSF142019">
    <property type="entry name" value="Nqo1 FMN-binding domain-like"/>
    <property type="match status" value="1"/>
</dbReference>
<dbReference type="PANTHER" id="PTHR43578">
    <property type="entry name" value="NADH-QUINONE OXIDOREDUCTASE SUBUNIT F"/>
    <property type="match status" value="1"/>
</dbReference>
<evidence type="ECO:0000256" key="3">
    <source>
        <dbReference type="ARBA" id="ARBA00022723"/>
    </source>
</evidence>
<dbReference type="InterPro" id="IPR019575">
    <property type="entry name" value="Nuop51_4Fe4S-bd"/>
</dbReference>
<evidence type="ECO:0000256" key="2">
    <source>
        <dbReference type="ARBA" id="ARBA00022485"/>
    </source>
</evidence>
<dbReference type="Gene3D" id="3.10.20.600">
    <property type="match status" value="1"/>
</dbReference>
<dbReference type="GO" id="GO:0046872">
    <property type="term" value="F:metal ion binding"/>
    <property type="evidence" value="ECO:0007669"/>
    <property type="project" value="UniProtKB-KW"/>
</dbReference>
<comment type="similarity">
    <text evidence="1">Belongs to the complex I 51 kDa subunit family.</text>
</comment>
<evidence type="ECO:0000313" key="8">
    <source>
        <dbReference type="EMBL" id="NYJ23943.1"/>
    </source>
</evidence>
<gene>
    <name evidence="8" type="ORF">HNR13_002230</name>
</gene>
<dbReference type="AlphaFoldDB" id="A0A853CVJ3"/>
<comment type="caution">
    <text evidence="8">The sequence shown here is derived from an EMBL/GenBank/DDBJ whole genome shotgun (WGS) entry which is preliminary data.</text>
</comment>
<keyword evidence="2" id="KW-0004">4Fe-4S</keyword>
<dbReference type="Proteomes" id="UP000578352">
    <property type="component" value="Unassembled WGS sequence"/>
</dbReference>
<feature type="domain" description="NADH-ubiquinone oxidoreductase 51kDa subunit FMN-binding" evidence="6">
    <location>
        <begin position="52"/>
        <end position="203"/>
    </location>
</feature>
<dbReference type="GO" id="GO:0051539">
    <property type="term" value="F:4 iron, 4 sulfur cluster binding"/>
    <property type="evidence" value="ECO:0007669"/>
    <property type="project" value="UniProtKB-KW"/>
</dbReference>
<dbReference type="PANTHER" id="PTHR43578:SF3">
    <property type="entry name" value="NADH-QUINONE OXIDOREDUCTASE SUBUNIT F"/>
    <property type="match status" value="1"/>
</dbReference>
<reference evidence="8 9" key="1">
    <citation type="submission" date="2020-07" db="EMBL/GenBank/DDBJ databases">
        <title>Sequencing the genomes of 1000 actinobacteria strains.</title>
        <authorList>
            <person name="Klenk H.-P."/>
        </authorList>
    </citation>
    <scope>NUCLEOTIDE SEQUENCE [LARGE SCALE GENOMIC DNA]</scope>
    <source>
        <strain evidence="8 9">DSM 15165</strain>
    </source>
</reference>
<dbReference type="InterPro" id="IPR037207">
    <property type="entry name" value="Nuop51_4Fe4S-bd_sf"/>
</dbReference>
<organism evidence="8 9">
    <name type="scientific">Leifsonia shinshuensis</name>
    <dbReference type="NCBI Taxonomy" id="150026"/>
    <lineage>
        <taxon>Bacteria</taxon>
        <taxon>Bacillati</taxon>
        <taxon>Actinomycetota</taxon>
        <taxon>Actinomycetes</taxon>
        <taxon>Micrococcales</taxon>
        <taxon>Microbacteriaceae</taxon>
        <taxon>Leifsonia</taxon>
    </lineage>
</organism>
<dbReference type="RefSeq" id="WP_218881217.1">
    <property type="nucleotide sequence ID" value="NZ_BAABEH010000001.1"/>
</dbReference>
<dbReference type="SUPFAM" id="SSF140490">
    <property type="entry name" value="Nqo1C-terminal domain-like"/>
    <property type="match status" value="1"/>
</dbReference>
<evidence type="ECO:0000256" key="1">
    <source>
        <dbReference type="ARBA" id="ARBA00007523"/>
    </source>
</evidence>
<dbReference type="Pfam" id="PF10589">
    <property type="entry name" value="NADH_4Fe-4S"/>
    <property type="match status" value="1"/>
</dbReference>
<evidence type="ECO:0000256" key="5">
    <source>
        <dbReference type="ARBA" id="ARBA00023014"/>
    </source>
</evidence>
<dbReference type="Gene3D" id="3.40.50.11540">
    <property type="entry name" value="NADH-ubiquinone oxidoreductase 51kDa subunit"/>
    <property type="match status" value="1"/>
</dbReference>
<accession>A0A853CVJ3</accession>
<dbReference type="Gene3D" id="1.20.1440.230">
    <property type="entry name" value="NADH-ubiquinone oxidoreductase 51kDa subunit, iron-sulphur binding domain"/>
    <property type="match status" value="1"/>
</dbReference>
<evidence type="ECO:0000259" key="6">
    <source>
        <dbReference type="Pfam" id="PF01512"/>
    </source>
</evidence>
<dbReference type="Pfam" id="PF01512">
    <property type="entry name" value="Complex1_51K"/>
    <property type="match status" value="1"/>
</dbReference>
<feature type="domain" description="NADH-ubiquinone oxidoreductase 51kDa subunit iron-sulphur binding" evidence="7">
    <location>
        <begin position="307"/>
        <end position="388"/>
    </location>
</feature>
<proteinExistence type="inferred from homology"/>
<keyword evidence="8" id="KW-0830">Ubiquinone</keyword>
<evidence type="ECO:0000259" key="7">
    <source>
        <dbReference type="Pfam" id="PF10589"/>
    </source>
</evidence>
<name>A0A853CVJ3_9MICO</name>
<evidence type="ECO:0000313" key="9">
    <source>
        <dbReference type="Proteomes" id="UP000578352"/>
    </source>
</evidence>
<dbReference type="InterPro" id="IPR011538">
    <property type="entry name" value="Nuo51_FMN-bd"/>
</dbReference>
<keyword evidence="3" id="KW-0479">Metal-binding</keyword>
<keyword evidence="5" id="KW-0411">Iron-sulfur</keyword>
<dbReference type="EMBL" id="JACCFL010000001">
    <property type="protein sequence ID" value="NYJ23943.1"/>
    <property type="molecule type" value="Genomic_DNA"/>
</dbReference>
<evidence type="ECO:0000256" key="4">
    <source>
        <dbReference type="ARBA" id="ARBA00023004"/>
    </source>
</evidence>
<keyword evidence="4" id="KW-0408">Iron</keyword>
<protein>
    <submittedName>
        <fullName evidence="8">NADH:ubiquinone oxidoreductase subunit F (NADH-binding)</fullName>
    </submittedName>
</protein>
<sequence>MTMTAVDLAPSDDAAAPPRLLAAGRSAGAAAHLAAFGPRRGLGRPELERELERSGLTGRGGAAFPAFRKLAATTGRRAPVVIGNGSEGEPWSWKDAVLLANAPHLVLDGLLTAADALGAARTVLYLHGSALSPVAAAIAERSDAGRVELVEAADGFVAGEASAVVNALQTGRAVPLDRVRRLSEHGLDGRPTLLHNVETLAQLALVDRYGGDWFRGVGDPAQPGTRLVTVTGDVAREGVFEVPTDTSVVDIVARAGAEARLAAAVLLGGYHGRWIAPTETGAAPGEAAGAGVVHVLGVRRCGLAATAAIVAELAAASARQCGPCLFGLPAMAERFADLAAGRLAPQAAAELARLAEVVDGRGSCHHPDGAARLVRSALRVFGRDVHAHAEGRCLRSAR</sequence>
<dbReference type="InterPro" id="IPR037225">
    <property type="entry name" value="Nuo51_FMN-bd_sf"/>
</dbReference>
<dbReference type="SUPFAM" id="SSF142984">
    <property type="entry name" value="Nqo1 middle domain-like"/>
    <property type="match status" value="1"/>
</dbReference>